<evidence type="ECO:0000313" key="1">
    <source>
        <dbReference type="EMBL" id="GHO44287.1"/>
    </source>
</evidence>
<dbReference type="EMBL" id="BNJF01000001">
    <property type="protein sequence ID" value="GHO44287.1"/>
    <property type="molecule type" value="Genomic_DNA"/>
</dbReference>
<keyword evidence="2" id="KW-1185">Reference proteome</keyword>
<evidence type="ECO:0000313" key="2">
    <source>
        <dbReference type="Proteomes" id="UP000612362"/>
    </source>
</evidence>
<name>A0A8J3I127_9CHLR</name>
<accession>A0A8J3I127</accession>
<dbReference type="Proteomes" id="UP000612362">
    <property type="component" value="Unassembled WGS sequence"/>
</dbReference>
<comment type="caution">
    <text evidence="1">The sequence shown here is derived from an EMBL/GenBank/DDBJ whole genome shotgun (WGS) entry which is preliminary data.</text>
</comment>
<organism evidence="1 2">
    <name type="scientific">Ktedonospora formicarum</name>
    <dbReference type="NCBI Taxonomy" id="2778364"/>
    <lineage>
        <taxon>Bacteria</taxon>
        <taxon>Bacillati</taxon>
        <taxon>Chloroflexota</taxon>
        <taxon>Ktedonobacteria</taxon>
        <taxon>Ktedonobacterales</taxon>
        <taxon>Ktedonobacteraceae</taxon>
        <taxon>Ktedonospora</taxon>
    </lineage>
</organism>
<gene>
    <name evidence="1" type="ORF">KSX_24500</name>
</gene>
<protein>
    <submittedName>
        <fullName evidence="1">Uncharacterized protein</fullName>
    </submittedName>
</protein>
<reference evidence="1" key="1">
    <citation type="submission" date="2020-10" db="EMBL/GenBank/DDBJ databases">
        <title>Taxonomic study of unclassified bacteria belonging to the class Ktedonobacteria.</title>
        <authorList>
            <person name="Yabe S."/>
            <person name="Wang C.M."/>
            <person name="Zheng Y."/>
            <person name="Sakai Y."/>
            <person name="Cavaletti L."/>
            <person name="Monciardini P."/>
            <person name="Donadio S."/>
        </authorList>
    </citation>
    <scope>NUCLEOTIDE SEQUENCE</scope>
    <source>
        <strain evidence="1">SOSP1-1</strain>
    </source>
</reference>
<sequence>MCGGVYSLAHGCNICGDVALSNSFSSHYGSSSGHNSHNFRRERTGHLTGQLSSPSSLIPDKGYQGGQSFDFEQMIQSLRTLFEHDRQMASQSDATRCGICYLHYSLDELHYREEGFYVCQSCEQTLGKHPVPMVRKQQKL</sequence>
<dbReference type="AlphaFoldDB" id="A0A8J3I127"/>
<proteinExistence type="predicted"/>